<evidence type="ECO:0000313" key="1">
    <source>
        <dbReference type="EMBL" id="VEB42961.1"/>
    </source>
</evidence>
<name>A0A3S5DLJ6_CHRVL</name>
<proteinExistence type="predicted"/>
<dbReference type="Proteomes" id="UP000275777">
    <property type="component" value="Chromosome"/>
</dbReference>
<evidence type="ECO:0000313" key="2">
    <source>
        <dbReference type="Proteomes" id="UP000275777"/>
    </source>
</evidence>
<protein>
    <submittedName>
        <fullName evidence="1">Uncharacterized protein</fullName>
    </submittedName>
</protein>
<reference evidence="1 2" key="1">
    <citation type="submission" date="2018-12" db="EMBL/GenBank/DDBJ databases">
        <authorList>
            <consortium name="Pathogen Informatics"/>
        </authorList>
    </citation>
    <scope>NUCLEOTIDE SEQUENCE [LARGE SCALE GENOMIC DNA]</scope>
    <source>
        <strain evidence="1 2">NCTC9695</strain>
    </source>
</reference>
<organism evidence="1 2">
    <name type="scientific">Chromobacterium violaceum</name>
    <dbReference type="NCBI Taxonomy" id="536"/>
    <lineage>
        <taxon>Bacteria</taxon>
        <taxon>Pseudomonadati</taxon>
        <taxon>Pseudomonadota</taxon>
        <taxon>Betaproteobacteria</taxon>
        <taxon>Neisseriales</taxon>
        <taxon>Chromobacteriaceae</taxon>
        <taxon>Chromobacterium</taxon>
    </lineage>
</organism>
<gene>
    <name evidence="1" type="ORF">NCTC9695_03415</name>
</gene>
<dbReference type="EMBL" id="LR134182">
    <property type="protein sequence ID" value="VEB42961.1"/>
    <property type="molecule type" value="Genomic_DNA"/>
</dbReference>
<accession>A0A3S5DLJ6</accession>
<dbReference type="AlphaFoldDB" id="A0A3S5DLJ6"/>
<sequence length="62" mass="7332">MKWTQQDECLACGDWRIFRYALGDPPYYELWEWPQFLGRYTTAGAAKAEAERLMNERELNAA</sequence>